<dbReference type="EMBL" id="JARAOO010000009">
    <property type="protein sequence ID" value="KAJ7956554.1"/>
    <property type="molecule type" value="Genomic_DNA"/>
</dbReference>
<evidence type="ECO:0000256" key="2">
    <source>
        <dbReference type="SAM" id="Phobius"/>
    </source>
</evidence>
<organism evidence="3 4">
    <name type="scientific">Quillaja saponaria</name>
    <name type="common">Soap bark tree</name>
    <dbReference type="NCBI Taxonomy" id="32244"/>
    <lineage>
        <taxon>Eukaryota</taxon>
        <taxon>Viridiplantae</taxon>
        <taxon>Streptophyta</taxon>
        <taxon>Embryophyta</taxon>
        <taxon>Tracheophyta</taxon>
        <taxon>Spermatophyta</taxon>
        <taxon>Magnoliopsida</taxon>
        <taxon>eudicotyledons</taxon>
        <taxon>Gunneridae</taxon>
        <taxon>Pentapetalae</taxon>
        <taxon>rosids</taxon>
        <taxon>fabids</taxon>
        <taxon>Fabales</taxon>
        <taxon>Quillajaceae</taxon>
        <taxon>Quillaja</taxon>
    </lineage>
</organism>
<evidence type="ECO:0000256" key="1">
    <source>
        <dbReference type="SAM" id="MobiDB-lite"/>
    </source>
</evidence>
<keyword evidence="2 3" id="KW-0812">Transmembrane</keyword>
<dbReference type="Proteomes" id="UP001163823">
    <property type="component" value="Chromosome 9"/>
</dbReference>
<feature type="transmembrane region" description="Helical" evidence="2">
    <location>
        <begin position="42"/>
        <end position="62"/>
    </location>
</feature>
<accession>A0AAD7LEA7</accession>
<protein>
    <submittedName>
        <fullName evidence="3">Transmembrane protein</fullName>
    </submittedName>
</protein>
<dbReference type="KEGG" id="qsa:O6P43_022978"/>
<dbReference type="AlphaFoldDB" id="A0AAD7LEA7"/>
<feature type="region of interest" description="Disordered" evidence="1">
    <location>
        <begin position="1"/>
        <end position="37"/>
    </location>
</feature>
<name>A0AAD7LEA7_QUISA</name>
<proteinExistence type="predicted"/>
<feature type="compositionally biased region" description="Polar residues" evidence="1">
    <location>
        <begin position="1"/>
        <end position="30"/>
    </location>
</feature>
<comment type="caution">
    <text evidence="3">The sequence shown here is derived from an EMBL/GenBank/DDBJ whole genome shotgun (WGS) entry which is preliminary data.</text>
</comment>
<dbReference type="PANTHER" id="PTHR33429:SF23">
    <property type="entry name" value="OS02G0709350 PROTEIN"/>
    <property type="match status" value="1"/>
</dbReference>
<evidence type="ECO:0000313" key="3">
    <source>
        <dbReference type="EMBL" id="KAJ7956554.1"/>
    </source>
</evidence>
<keyword evidence="4" id="KW-1185">Reference proteome</keyword>
<keyword evidence="2" id="KW-0472">Membrane</keyword>
<gene>
    <name evidence="3" type="ORF">O6P43_022978</name>
</gene>
<reference evidence="3" key="1">
    <citation type="journal article" date="2023" name="Science">
        <title>Elucidation of the pathway for biosynthesis of saponin adjuvants from the soapbark tree.</title>
        <authorList>
            <person name="Reed J."/>
            <person name="Orme A."/>
            <person name="El-Demerdash A."/>
            <person name="Owen C."/>
            <person name="Martin L.B.B."/>
            <person name="Misra R.C."/>
            <person name="Kikuchi S."/>
            <person name="Rejzek M."/>
            <person name="Martin A.C."/>
            <person name="Harkess A."/>
            <person name="Leebens-Mack J."/>
            <person name="Louveau T."/>
            <person name="Stephenson M.J."/>
            <person name="Osbourn A."/>
        </authorList>
    </citation>
    <scope>NUCLEOTIDE SEQUENCE</scope>
    <source>
        <strain evidence="3">S10</strain>
    </source>
</reference>
<evidence type="ECO:0000313" key="4">
    <source>
        <dbReference type="Proteomes" id="UP001163823"/>
    </source>
</evidence>
<sequence>MATTSPSILQPEQQEPSTGETLTNYPQAVPTTSGVSGTSGSIGPFFAVISVLTVLAILSCYLGRICSRKAVTPLDSIKDRGCLGWVKRIRCRPPCVGGDVEVGPSVMALGEAKSDARVKDGEAHQQQPA</sequence>
<keyword evidence="2" id="KW-1133">Transmembrane helix</keyword>
<dbReference type="PANTHER" id="PTHR33429">
    <property type="entry name" value="OS02G0708000 PROTEIN-RELATED"/>
    <property type="match status" value="1"/>
</dbReference>